<dbReference type="InterPro" id="IPR037151">
    <property type="entry name" value="AlkB-like_sf"/>
</dbReference>
<dbReference type="GO" id="GO:0016705">
    <property type="term" value="F:oxidoreductase activity, acting on paired donors, with incorporation or reduction of molecular oxygen"/>
    <property type="evidence" value="ECO:0007669"/>
    <property type="project" value="UniProtKB-ARBA"/>
</dbReference>
<evidence type="ECO:0000256" key="8">
    <source>
        <dbReference type="ARBA" id="ARBA00023204"/>
    </source>
</evidence>
<keyword evidence="6" id="KW-0560">Oxidoreductase</keyword>
<evidence type="ECO:0000313" key="10">
    <source>
        <dbReference type="EMBL" id="TWI53520.1"/>
    </source>
</evidence>
<dbReference type="GO" id="GO:0006307">
    <property type="term" value="P:DNA alkylation repair"/>
    <property type="evidence" value="ECO:0007669"/>
    <property type="project" value="InterPro"/>
</dbReference>
<dbReference type="PANTHER" id="PTHR31212">
    <property type="entry name" value="ALPHA-KETOGLUTARATE-DEPENDENT DIOXYGENASE ALKB HOMOLOG 3"/>
    <property type="match status" value="1"/>
</dbReference>
<dbReference type="GO" id="GO:0016787">
    <property type="term" value="F:hydrolase activity"/>
    <property type="evidence" value="ECO:0007669"/>
    <property type="project" value="UniProtKB-ARBA"/>
</dbReference>
<evidence type="ECO:0000256" key="2">
    <source>
        <dbReference type="ARBA" id="ARBA00022723"/>
    </source>
</evidence>
<dbReference type="Gene3D" id="2.60.120.590">
    <property type="entry name" value="Alpha-ketoglutarate-dependent dioxygenase AlkB-like"/>
    <property type="match status" value="1"/>
</dbReference>
<keyword evidence="11" id="KW-1185">Reference proteome</keyword>
<gene>
    <name evidence="10" type="ORF">IQ22_02738</name>
</gene>
<organism evidence="10 11">
    <name type="scientific">Pseudomonas duriflava</name>
    <dbReference type="NCBI Taxonomy" id="459528"/>
    <lineage>
        <taxon>Bacteria</taxon>
        <taxon>Pseudomonadati</taxon>
        <taxon>Pseudomonadota</taxon>
        <taxon>Gammaproteobacteria</taxon>
        <taxon>Pseudomonadales</taxon>
        <taxon>Pseudomonadaceae</taxon>
        <taxon>Pseudomonas</taxon>
    </lineage>
</organism>
<accession>A0A562QBG2</accession>
<sequence>MNSKCIALPLTNAELYLHEQWVEPELGKAWMATLLRETLWEQPEVFIYGRHYPTPRLVAWYSDPAVRYGYSGLDHPALAWTPLLQAIRTRVEHTCEQAFNGVLLNHYRTGQDSMGWHSDNEAVLGHNPVIASLSLGKTRRFDLRRKGAQRIEHSLLLTHGSLLIMRGTTQHYWQHQIAKTRKTLASRLNLTFRWIKM</sequence>
<dbReference type="GO" id="GO:0051213">
    <property type="term" value="F:dioxygenase activity"/>
    <property type="evidence" value="ECO:0007669"/>
    <property type="project" value="UniProtKB-KW"/>
</dbReference>
<protein>
    <submittedName>
        <fullName evidence="10">Alkylated DNA repair dioxygenase AlkB</fullName>
    </submittedName>
</protein>
<keyword evidence="5 10" id="KW-0223">Dioxygenase</keyword>
<dbReference type="PROSITE" id="PS51471">
    <property type="entry name" value="FE2OG_OXY"/>
    <property type="match status" value="1"/>
</dbReference>
<feature type="domain" description="Fe2OG dioxygenase" evidence="9">
    <location>
        <begin position="98"/>
        <end position="196"/>
    </location>
</feature>
<evidence type="ECO:0000256" key="6">
    <source>
        <dbReference type="ARBA" id="ARBA00023002"/>
    </source>
</evidence>
<evidence type="ECO:0000256" key="3">
    <source>
        <dbReference type="ARBA" id="ARBA00022763"/>
    </source>
</evidence>
<dbReference type="FunFam" id="2.60.120.590:FF:000004">
    <property type="entry name" value="DNA oxidative demethylase ALKBH2"/>
    <property type="match status" value="1"/>
</dbReference>
<dbReference type="InterPro" id="IPR027450">
    <property type="entry name" value="AlkB-like"/>
</dbReference>
<evidence type="ECO:0000256" key="1">
    <source>
        <dbReference type="ARBA" id="ARBA00001954"/>
    </source>
</evidence>
<dbReference type="InterPro" id="IPR005123">
    <property type="entry name" value="Oxoglu/Fe-dep_dioxygenase_dom"/>
</dbReference>
<evidence type="ECO:0000259" key="9">
    <source>
        <dbReference type="PROSITE" id="PS51471"/>
    </source>
</evidence>
<dbReference type="GO" id="GO:0032451">
    <property type="term" value="F:demethylase activity"/>
    <property type="evidence" value="ECO:0007669"/>
    <property type="project" value="UniProtKB-ARBA"/>
</dbReference>
<keyword evidence="2" id="KW-0479">Metal-binding</keyword>
<name>A0A562QBG2_9PSED</name>
<proteinExistence type="predicted"/>
<dbReference type="SUPFAM" id="SSF51197">
    <property type="entry name" value="Clavaminate synthase-like"/>
    <property type="match status" value="1"/>
</dbReference>
<dbReference type="Pfam" id="PF13532">
    <property type="entry name" value="2OG-FeII_Oxy_2"/>
    <property type="match status" value="1"/>
</dbReference>
<evidence type="ECO:0000256" key="5">
    <source>
        <dbReference type="ARBA" id="ARBA00022964"/>
    </source>
</evidence>
<keyword evidence="3" id="KW-0227">DNA damage</keyword>
<dbReference type="EMBL" id="VLKY01000008">
    <property type="protein sequence ID" value="TWI53520.1"/>
    <property type="molecule type" value="Genomic_DNA"/>
</dbReference>
<evidence type="ECO:0000256" key="7">
    <source>
        <dbReference type="ARBA" id="ARBA00023004"/>
    </source>
</evidence>
<evidence type="ECO:0000256" key="4">
    <source>
        <dbReference type="ARBA" id="ARBA00022842"/>
    </source>
</evidence>
<reference evidence="10 11" key="1">
    <citation type="journal article" date="2015" name="Stand. Genomic Sci.">
        <title>Genomic Encyclopedia of Bacterial and Archaeal Type Strains, Phase III: the genomes of soil and plant-associated and newly described type strains.</title>
        <authorList>
            <person name="Whitman W.B."/>
            <person name="Woyke T."/>
            <person name="Klenk H.P."/>
            <person name="Zhou Y."/>
            <person name="Lilburn T.G."/>
            <person name="Beck B.J."/>
            <person name="De Vos P."/>
            <person name="Vandamme P."/>
            <person name="Eisen J.A."/>
            <person name="Garrity G."/>
            <person name="Hugenholtz P."/>
            <person name="Kyrpides N.C."/>
        </authorList>
    </citation>
    <scope>NUCLEOTIDE SEQUENCE [LARGE SCALE GENOMIC DNA]</scope>
    <source>
        <strain evidence="10 11">CGMCC 1.6858</strain>
    </source>
</reference>
<dbReference type="GO" id="GO:0140097">
    <property type="term" value="F:catalytic activity, acting on DNA"/>
    <property type="evidence" value="ECO:0007669"/>
    <property type="project" value="UniProtKB-ARBA"/>
</dbReference>
<evidence type="ECO:0000313" key="11">
    <source>
        <dbReference type="Proteomes" id="UP000316905"/>
    </source>
</evidence>
<dbReference type="AlphaFoldDB" id="A0A562QBG2"/>
<keyword evidence="4" id="KW-0460">Magnesium</keyword>
<comment type="caution">
    <text evidence="10">The sequence shown here is derived from an EMBL/GenBank/DDBJ whole genome shotgun (WGS) entry which is preliminary data.</text>
</comment>
<keyword evidence="8" id="KW-0234">DNA repair</keyword>
<dbReference type="OrthoDB" id="190276at2"/>
<dbReference type="GO" id="GO:0046872">
    <property type="term" value="F:metal ion binding"/>
    <property type="evidence" value="ECO:0007669"/>
    <property type="project" value="UniProtKB-KW"/>
</dbReference>
<comment type="cofactor">
    <cofactor evidence="1">
        <name>Fe(2+)</name>
        <dbReference type="ChEBI" id="CHEBI:29033"/>
    </cofactor>
</comment>
<dbReference type="InterPro" id="IPR032854">
    <property type="entry name" value="ALKBH3"/>
</dbReference>
<keyword evidence="7" id="KW-0408">Iron</keyword>
<dbReference type="RefSeq" id="WP_145142689.1">
    <property type="nucleotide sequence ID" value="NZ_VLKY01000008.1"/>
</dbReference>
<dbReference type="Proteomes" id="UP000316905">
    <property type="component" value="Unassembled WGS sequence"/>
</dbReference>
<dbReference type="PANTHER" id="PTHR31212:SF4">
    <property type="entry name" value="ALPHA-KETOGLUTARATE-DEPENDENT DIOXYGENASE ALKB HOMOLOG 3"/>
    <property type="match status" value="1"/>
</dbReference>